<reference evidence="2" key="1">
    <citation type="submission" date="2021-01" db="EMBL/GenBank/DDBJ databases">
        <authorList>
            <consortium name="Genoscope - CEA"/>
            <person name="William W."/>
        </authorList>
    </citation>
    <scope>NUCLEOTIDE SEQUENCE</scope>
</reference>
<feature type="domain" description="Nbr1 FW" evidence="1">
    <location>
        <begin position="100"/>
        <end position="186"/>
    </location>
</feature>
<protein>
    <recommendedName>
        <fullName evidence="1">Nbr1 FW domain-containing protein</fullName>
    </recommendedName>
</protein>
<evidence type="ECO:0000259" key="1">
    <source>
        <dbReference type="Pfam" id="PF16158"/>
    </source>
</evidence>
<gene>
    <name evidence="2" type="ORF">POCTA_138.1.T1430049</name>
</gene>
<dbReference type="AlphaFoldDB" id="A0A8S1Y2B6"/>
<dbReference type="Pfam" id="PF16158">
    <property type="entry name" value="N_BRCA1_IG"/>
    <property type="match status" value="1"/>
</dbReference>
<evidence type="ECO:0000313" key="2">
    <source>
        <dbReference type="EMBL" id="CAD8208086.1"/>
    </source>
</evidence>
<dbReference type="OrthoDB" id="299024at2759"/>
<name>A0A8S1Y2B6_PAROT</name>
<keyword evidence="3" id="KW-1185">Reference proteome</keyword>
<dbReference type="OMA" id="KSIPCCN"/>
<dbReference type="Proteomes" id="UP000683925">
    <property type="component" value="Unassembled WGS sequence"/>
</dbReference>
<organism evidence="2 3">
    <name type="scientific">Paramecium octaurelia</name>
    <dbReference type="NCBI Taxonomy" id="43137"/>
    <lineage>
        <taxon>Eukaryota</taxon>
        <taxon>Sar</taxon>
        <taxon>Alveolata</taxon>
        <taxon>Ciliophora</taxon>
        <taxon>Intramacronucleata</taxon>
        <taxon>Oligohymenophorea</taxon>
        <taxon>Peniculida</taxon>
        <taxon>Parameciidae</taxon>
        <taxon>Paramecium</taxon>
    </lineage>
</organism>
<comment type="caution">
    <text evidence="2">The sequence shown here is derived from an EMBL/GenBank/DDBJ whole genome shotgun (WGS) entry which is preliminary data.</text>
</comment>
<proteinExistence type="predicted"/>
<dbReference type="EMBL" id="CAJJDP010000144">
    <property type="protein sequence ID" value="CAD8208086.1"/>
    <property type="molecule type" value="Genomic_DNA"/>
</dbReference>
<dbReference type="InterPro" id="IPR032350">
    <property type="entry name" value="Nbr1_FW"/>
</dbReference>
<sequence>MINKIIMSYKYYEAFVSSKNKSIPCCNSINCNLCQGKYYVQVQQDDINLIDRLIQDKLQSRMAEIQSNIRVNTIDQFLDYHQRKYNYQLIYLFENLTKGKPEYPINFNFRYKNNGTIDWPNDTYFKCLEPGKFKDLISYVTPLPSGAEATSEISFKMPLLKQGEYKTKWRLCCKRNQEEVFFGPTIEIPCTIEESIADANLLLLEELQNKGPSWTAILDFNKAAMILQETKDQKLTMDQLYNLLLKEQN</sequence>
<accession>A0A8S1Y2B6</accession>
<evidence type="ECO:0000313" key="3">
    <source>
        <dbReference type="Proteomes" id="UP000683925"/>
    </source>
</evidence>